<dbReference type="Gene3D" id="1.25.10.10">
    <property type="entry name" value="Leucine-rich Repeat Variant"/>
    <property type="match status" value="1"/>
</dbReference>
<evidence type="ECO:0000256" key="1">
    <source>
        <dbReference type="ARBA" id="ARBA00004496"/>
    </source>
</evidence>
<dbReference type="InterPro" id="IPR016024">
    <property type="entry name" value="ARM-type_fold"/>
</dbReference>
<dbReference type="EMBL" id="CALNXI010000834">
    <property type="protein sequence ID" value="CAH3142347.1"/>
    <property type="molecule type" value="Genomic_DNA"/>
</dbReference>
<evidence type="ECO:0000256" key="6">
    <source>
        <dbReference type="ARBA" id="ARBA00022884"/>
    </source>
</evidence>
<keyword evidence="6 10" id="KW-0694">RNA-binding</keyword>
<dbReference type="InterPro" id="IPR045546">
    <property type="entry name" value="Exportin-T_C"/>
</dbReference>
<evidence type="ECO:0000256" key="10">
    <source>
        <dbReference type="RuleBase" id="RU366037"/>
    </source>
</evidence>
<dbReference type="InterPro" id="IPR013598">
    <property type="entry name" value="Exportin-1/Importin-b-like"/>
</dbReference>
<dbReference type="Pfam" id="PF08389">
    <property type="entry name" value="Xpo1"/>
    <property type="match status" value="1"/>
</dbReference>
<evidence type="ECO:0000256" key="2">
    <source>
        <dbReference type="ARBA" id="ARBA00018928"/>
    </source>
</evidence>
<evidence type="ECO:0000256" key="3">
    <source>
        <dbReference type="ARBA" id="ARBA00022448"/>
    </source>
</evidence>
<evidence type="ECO:0000256" key="7">
    <source>
        <dbReference type="ARBA" id="ARBA00023242"/>
    </source>
</evidence>
<sequence length="958" mass="108703">MADNLLQGLQAAANATSQAGALQYFEQLKNSPDGWKLCGDALIRNLYSDESVKFFCFQILEHHIKTRHVSSNLVDQQALREILLTWLRNQCCTESDNKNFLKNKAAQVFSLIFVCDYPEKWPLFFSDLLQCLQYGALAVDMYLRILKAIDEEVVDRDVIRSQQEAERNTKIKDHIRDTCVTELVDSWFQILKTYENSVSSITCLCLDIIGAYIEWIDIGLIANDRFISTFLRYMSVEVLRESACDCIHEIIMKGMEPLAKKELVESLLSVLEKSSILEPQEDEDADFMAKLAKLMSASGSQLLNSYTKLQKAGETEGAAKCLQSAEEKLQYLFRFLDHEDDDVSQNVSGFGYSYLAVLKQITNPSEQRKANLRGMLHVVIKKMKYDESYNFEREGEDEVMFMEYRKEMKILFDNIAQLDPDLVLVSVHNILNSTFGELDEAKFMDVEIAVRALYILGEAMSTQQLYSDASKFAALQQMMSLLVTSGVSYYRHSAVAQMFFETVVRYDRFFSSQSQHIPTVLIAFLDERGLRNPNCTVRSRCCYLFSRFIKSHRANMFNYAHDVLKRLQALLVINPDNGYQNLLSADDQLFLYESAGILIVASGAVPEKQLLYMQNLLSPIIGKFDSVVTKMASEFDETTSAAYAQHLYHLVAYASRASKAFTNQQALKDSGCASCFTEALPIFLRALTIPVHRDTIHSGVRQYLHRMIVCLGDGVLPFIPVAVTHLLKDCSARDIQEFIPLINQIIARFKHHIGPFLGEVFMGIVNCIFTVLGKPVDEKDEQAAKEKETLRRSYFLFIAAVVTNDVTVVLTSQSPQDIHQVLMTLIQGGVEYPDPVAQKISFNILRKLVELWGGSNGLNGFGEFIYKNIVPATFVVPMKPTFDMNDAQTILALQEIALTKKTIFQKQGGEVIDFLQNKYLPTLNLAPLLIQEYTNALQHADMKTFKSYLKAFFSNLRT</sequence>
<feature type="domain" description="Exportin-T C-terminal" evidence="12">
    <location>
        <begin position="320"/>
        <end position="955"/>
    </location>
</feature>
<protein>
    <recommendedName>
        <fullName evidence="2 10">Exportin-T</fullName>
    </recommendedName>
    <alternativeName>
        <fullName evidence="8 10">Exportin(tRNA)</fullName>
    </alternativeName>
    <alternativeName>
        <fullName evidence="9 10">tRNA exportin</fullName>
    </alternativeName>
</protein>
<dbReference type="PANTHER" id="PTHR15952">
    <property type="entry name" value="EXPORTIN-T/LOS1"/>
    <property type="match status" value="1"/>
</dbReference>
<keyword evidence="7 10" id="KW-0539">Nucleus</keyword>
<evidence type="ECO:0000313" key="13">
    <source>
        <dbReference type="EMBL" id="CAH3142347.1"/>
    </source>
</evidence>
<gene>
    <name evidence="13" type="ORF">PEVE_00042458</name>
</gene>
<feature type="domain" description="Exportin-1/Importin-beta-like" evidence="11">
    <location>
        <begin position="99"/>
        <end position="247"/>
    </location>
</feature>
<dbReference type="PANTHER" id="PTHR15952:SF11">
    <property type="entry name" value="EXPORTIN-T"/>
    <property type="match status" value="1"/>
</dbReference>
<dbReference type="Pfam" id="PF19282">
    <property type="entry name" value="Exportin-T"/>
    <property type="match status" value="1"/>
</dbReference>
<proteinExistence type="inferred from homology"/>
<dbReference type="Proteomes" id="UP001159427">
    <property type="component" value="Unassembled WGS sequence"/>
</dbReference>
<keyword evidence="3 10" id="KW-0813">Transport</keyword>
<evidence type="ECO:0000259" key="12">
    <source>
        <dbReference type="Pfam" id="PF19282"/>
    </source>
</evidence>
<comment type="function">
    <text evidence="10">tRNA nucleus export receptor which facilitates tRNA translocation across the nuclear pore complex.</text>
</comment>
<keyword evidence="5 10" id="KW-0820">tRNA-binding</keyword>
<dbReference type="SUPFAM" id="SSF48371">
    <property type="entry name" value="ARM repeat"/>
    <property type="match status" value="1"/>
</dbReference>
<keyword evidence="14" id="KW-1185">Reference proteome</keyword>
<keyword evidence="4 10" id="KW-0963">Cytoplasm</keyword>
<organism evidence="13 14">
    <name type="scientific">Porites evermanni</name>
    <dbReference type="NCBI Taxonomy" id="104178"/>
    <lineage>
        <taxon>Eukaryota</taxon>
        <taxon>Metazoa</taxon>
        <taxon>Cnidaria</taxon>
        <taxon>Anthozoa</taxon>
        <taxon>Hexacorallia</taxon>
        <taxon>Scleractinia</taxon>
        <taxon>Fungiina</taxon>
        <taxon>Poritidae</taxon>
        <taxon>Porites</taxon>
    </lineage>
</organism>
<comment type="subcellular location">
    <subcellularLocation>
        <location evidence="1 10">Cytoplasm</location>
    </subcellularLocation>
    <subcellularLocation>
        <location evidence="10">Nucleus</location>
    </subcellularLocation>
    <text evidence="10">Shuttles between the nucleus and the cytoplasm.</text>
</comment>
<dbReference type="InterPro" id="IPR011989">
    <property type="entry name" value="ARM-like"/>
</dbReference>
<evidence type="ECO:0000313" key="14">
    <source>
        <dbReference type="Proteomes" id="UP001159427"/>
    </source>
</evidence>
<comment type="caution">
    <text evidence="13">The sequence shown here is derived from an EMBL/GenBank/DDBJ whole genome shotgun (WGS) entry which is preliminary data.</text>
</comment>
<evidence type="ECO:0000256" key="8">
    <source>
        <dbReference type="ARBA" id="ARBA00029784"/>
    </source>
</evidence>
<comment type="similarity">
    <text evidence="10">Belongs to the exportin family.</text>
</comment>
<evidence type="ECO:0000259" key="11">
    <source>
        <dbReference type="Pfam" id="PF08389"/>
    </source>
</evidence>
<accession>A0ABN8PES2</accession>
<reference evidence="13 14" key="1">
    <citation type="submission" date="2022-05" db="EMBL/GenBank/DDBJ databases">
        <authorList>
            <consortium name="Genoscope - CEA"/>
            <person name="William W."/>
        </authorList>
    </citation>
    <scope>NUCLEOTIDE SEQUENCE [LARGE SCALE GENOMIC DNA]</scope>
</reference>
<evidence type="ECO:0000256" key="4">
    <source>
        <dbReference type="ARBA" id="ARBA00022490"/>
    </source>
</evidence>
<dbReference type="InterPro" id="IPR040017">
    <property type="entry name" value="XPOT"/>
</dbReference>
<name>A0ABN8PES2_9CNID</name>
<evidence type="ECO:0000256" key="5">
    <source>
        <dbReference type="ARBA" id="ARBA00022555"/>
    </source>
</evidence>
<evidence type="ECO:0000256" key="9">
    <source>
        <dbReference type="ARBA" id="ARBA00032199"/>
    </source>
</evidence>